<dbReference type="VEuPathDB" id="FungiDB:PSHT_09777"/>
<protein>
    <submittedName>
        <fullName evidence="1">Uncharacterized protein</fullName>
    </submittedName>
</protein>
<dbReference type="Proteomes" id="UP000238274">
    <property type="component" value="Unassembled WGS sequence"/>
</dbReference>
<organism evidence="1 2">
    <name type="scientific">Puccinia striiformis</name>
    <dbReference type="NCBI Taxonomy" id="27350"/>
    <lineage>
        <taxon>Eukaryota</taxon>
        <taxon>Fungi</taxon>
        <taxon>Dikarya</taxon>
        <taxon>Basidiomycota</taxon>
        <taxon>Pucciniomycotina</taxon>
        <taxon>Pucciniomycetes</taxon>
        <taxon>Pucciniales</taxon>
        <taxon>Pucciniaceae</taxon>
        <taxon>Puccinia</taxon>
    </lineage>
</organism>
<accession>A0A2S4VE77</accession>
<evidence type="ECO:0000313" key="1">
    <source>
        <dbReference type="EMBL" id="POW07824.1"/>
    </source>
</evidence>
<sequence length="255" mass="28813">VYSTASGLVLAGGSSLKFDNTIPPSVRLARFANELGSRLEPWSFSNKERPVLIIDEANALKRMEKHSNVLTVFNFKIVNVLLDFALTMTQSNSKMHIIFTTSDSLFLDWITQRIKSTYLELLVVGLDISMTAPARFTTRIHILYRTREKAWPWRGQRNAGKKSDPVPTKFTFFQGPHTSSIRICCHSTKSTSSLCHENACKGDGAGVVLPMKKMIKKIQARYRHFYSIILGKNRVHGSFPNRIILGDRCGYSQKT</sequence>
<gene>
    <name evidence="1" type="ORF">PSHT_09777</name>
</gene>
<dbReference type="VEuPathDB" id="FungiDB:PSTT_07488"/>
<reference evidence="1 2" key="1">
    <citation type="submission" date="2017-12" db="EMBL/GenBank/DDBJ databases">
        <title>Gene loss provides genomic basis for host adaptation in cereal stripe rust fungi.</title>
        <authorList>
            <person name="Xia C."/>
        </authorList>
    </citation>
    <scope>NUCLEOTIDE SEQUENCE [LARGE SCALE GENOMIC DNA]</scope>
    <source>
        <strain evidence="1 2">93TX-2</strain>
    </source>
</reference>
<dbReference type="OrthoDB" id="2150628at2759"/>
<reference evidence="2" key="2">
    <citation type="journal article" date="2018" name="BMC Genomics">
        <title>Genomic insights into host adaptation between the wheat stripe rust pathogen (Puccinia striiformis f. sp. tritici) and the barley stripe rust pathogen (Puccinia striiformis f. sp. hordei).</title>
        <authorList>
            <person name="Xia C."/>
            <person name="Wang M."/>
            <person name="Yin C."/>
            <person name="Cornejo O.E."/>
            <person name="Hulbert S.H."/>
            <person name="Chen X."/>
        </authorList>
    </citation>
    <scope>NUCLEOTIDE SEQUENCE [LARGE SCALE GENOMIC DNA]</scope>
    <source>
        <strain evidence="2">93TX-2</strain>
    </source>
</reference>
<comment type="caution">
    <text evidence="1">The sequence shown here is derived from an EMBL/GenBank/DDBJ whole genome shotgun (WGS) entry which is preliminary data.</text>
</comment>
<reference evidence="2" key="3">
    <citation type="journal article" date="2018" name="Mol. Plant Microbe Interact.">
        <title>Genome sequence resources for the wheat stripe rust pathogen (Puccinia striiformis f. sp. tritici) and the barley stripe rust pathogen (Puccinia striiformis f. sp. hordei).</title>
        <authorList>
            <person name="Xia C."/>
            <person name="Wang M."/>
            <person name="Yin C."/>
            <person name="Cornejo O.E."/>
            <person name="Hulbert S.H."/>
            <person name="Chen X."/>
        </authorList>
    </citation>
    <scope>NUCLEOTIDE SEQUENCE [LARGE SCALE GENOMIC DNA]</scope>
    <source>
        <strain evidence="2">93TX-2</strain>
    </source>
</reference>
<dbReference type="PANTHER" id="PTHR37096">
    <property type="entry name" value="YALI0E33429P"/>
    <property type="match status" value="1"/>
</dbReference>
<dbReference type="PANTHER" id="PTHR37096:SF1">
    <property type="entry name" value="AAA+ ATPASE DOMAIN-CONTAINING PROTEIN"/>
    <property type="match status" value="1"/>
</dbReference>
<name>A0A2S4VE77_9BASI</name>
<dbReference type="AlphaFoldDB" id="A0A2S4VE77"/>
<feature type="non-terminal residue" evidence="1">
    <location>
        <position position="1"/>
    </location>
</feature>
<dbReference type="InterPro" id="IPR051667">
    <property type="entry name" value="Archaeal_ATPase_domain"/>
</dbReference>
<evidence type="ECO:0000313" key="2">
    <source>
        <dbReference type="Proteomes" id="UP000238274"/>
    </source>
</evidence>
<proteinExistence type="predicted"/>
<keyword evidence="2" id="KW-1185">Reference proteome</keyword>
<feature type="non-terminal residue" evidence="1">
    <location>
        <position position="255"/>
    </location>
</feature>
<dbReference type="EMBL" id="PKSM01000143">
    <property type="protein sequence ID" value="POW07824.1"/>
    <property type="molecule type" value="Genomic_DNA"/>
</dbReference>